<proteinExistence type="predicted"/>
<sequence length="221" mass="24160">MKTCNKTPLALSTFSSVDLEDEPFQVVIAKGVFDIVPGAPLALASTQEVIALDEAVPFKIGTDILCQATAYAPGGVPVPSFRVGWAVGASTRHHTVTGPRARVYTPLLGWSLSPIVPVRRAPLGDALAREGEGYRYLRGDEEVILENLHPEYPRLTFRLPNLLVATALVDRVGFRYGSPLRLDTLSIDVERMRAVLVWRASPPLYKDGVARVDLAMQRRAS</sequence>
<feature type="domain" description="DUF2169" evidence="1">
    <location>
        <begin position="136"/>
        <end position="199"/>
    </location>
</feature>
<evidence type="ECO:0000259" key="1">
    <source>
        <dbReference type="Pfam" id="PF09937"/>
    </source>
</evidence>
<gene>
    <name evidence="2" type="ORF">E8A74_19290</name>
</gene>
<feature type="domain" description="DUF2169" evidence="1">
    <location>
        <begin position="26"/>
        <end position="128"/>
    </location>
</feature>
<evidence type="ECO:0000313" key="2">
    <source>
        <dbReference type="EMBL" id="TKD06649.1"/>
    </source>
</evidence>
<reference evidence="2 3" key="1">
    <citation type="submission" date="2019-04" db="EMBL/GenBank/DDBJ databases">
        <authorList>
            <person name="Li Y."/>
            <person name="Wang J."/>
        </authorList>
    </citation>
    <scope>NUCLEOTIDE SEQUENCE [LARGE SCALE GENOMIC DNA]</scope>
    <source>
        <strain evidence="2 3">DSM 14668</strain>
    </source>
</reference>
<dbReference type="RefSeq" id="WP_136930500.1">
    <property type="nucleotide sequence ID" value="NZ_SSMQ01000018.1"/>
</dbReference>
<keyword evidence="3" id="KW-1185">Reference proteome</keyword>
<dbReference type="Proteomes" id="UP000309215">
    <property type="component" value="Unassembled WGS sequence"/>
</dbReference>
<name>A0A4U1JB93_9BACT</name>
<comment type="caution">
    <text evidence="2">The sequence shown here is derived from an EMBL/GenBank/DDBJ whole genome shotgun (WGS) entry which is preliminary data.</text>
</comment>
<dbReference type="AlphaFoldDB" id="A0A4U1JB93"/>
<evidence type="ECO:0000313" key="3">
    <source>
        <dbReference type="Proteomes" id="UP000309215"/>
    </source>
</evidence>
<protein>
    <submittedName>
        <fullName evidence="2">DUF2169 domain-containing protein</fullName>
    </submittedName>
</protein>
<dbReference type="OrthoDB" id="233093at2"/>
<dbReference type="EMBL" id="SSMQ01000018">
    <property type="protein sequence ID" value="TKD06649.1"/>
    <property type="molecule type" value="Genomic_DNA"/>
</dbReference>
<accession>A0A4U1JB93</accession>
<organism evidence="2 3">
    <name type="scientific">Polyangium fumosum</name>
    <dbReference type="NCBI Taxonomy" id="889272"/>
    <lineage>
        <taxon>Bacteria</taxon>
        <taxon>Pseudomonadati</taxon>
        <taxon>Myxococcota</taxon>
        <taxon>Polyangia</taxon>
        <taxon>Polyangiales</taxon>
        <taxon>Polyangiaceae</taxon>
        <taxon>Polyangium</taxon>
    </lineage>
</organism>
<dbReference type="InterPro" id="IPR018683">
    <property type="entry name" value="DUF2169"/>
</dbReference>
<dbReference type="Pfam" id="PF09937">
    <property type="entry name" value="DUF2169"/>
    <property type="match status" value="2"/>
</dbReference>